<evidence type="ECO:0000259" key="8">
    <source>
        <dbReference type="Pfam" id="PF07669"/>
    </source>
</evidence>
<dbReference type="EMBL" id="JBEWZI010000034">
    <property type="protein sequence ID" value="MET7016284.1"/>
    <property type="molecule type" value="Genomic_DNA"/>
</dbReference>
<dbReference type="PROSITE" id="PS00092">
    <property type="entry name" value="N6_MTASE"/>
    <property type="match status" value="1"/>
</dbReference>
<dbReference type="GO" id="GO:0032259">
    <property type="term" value="P:methylation"/>
    <property type="evidence" value="ECO:0007669"/>
    <property type="project" value="UniProtKB-KW"/>
</dbReference>
<evidence type="ECO:0000256" key="4">
    <source>
        <dbReference type="ARBA" id="ARBA00022691"/>
    </source>
</evidence>
<evidence type="ECO:0000256" key="1">
    <source>
        <dbReference type="ARBA" id="ARBA00011900"/>
    </source>
</evidence>
<dbReference type="CDD" id="cd02440">
    <property type="entry name" value="AdoMet_MTases"/>
    <property type="match status" value="1"/>
</dbReference>
<evidence type="ECO:0000256" key="3">
    <source>
        <dbReference type="ARBA" id="ARBA00022679"/>
    </source>
</evidence>
<dbReference type="Pfam" id="PF07669">
    <property type="entry name" value="Eco57I"/>
    <property type="match status" value="1"/>
</dbReference>
<dbReference type="PANTHER" id="PTHR33841:SF6">
    <property type="entry name" value="TYPE II METHYLTRANSFERASE M.HINDII"/>
    <property type="match status" value="1"/>
</dbReference>
<organism evidence="9 10">
    <name type="scientific">Uliginosibacterium flavum</name>
    <dbReference type="NCBI Taxonomy" id="1396831"/>
    <lineage>
        <taxon>Bacteria</taxon>
        <taxon>Pseudomonadati</taxon>
        <taxon>Pseudomonadota</taxon>
        <taxon>Betaproteobacteria</taxon>
        <taxon>Rhodocyclales</taxon>
        <taxon>Zoogloeaceae</taxon>
        <taxon>Uliginosibacterium</taxon>
    </lineage>
</organism>
<reference evidence="9 10" key="1">
    <citation type="submission" date="2024-07" db="EMBL/GenBank/DDBJ databases">
        <title>Uliginosibacterium flavum JJ3220;KACC:17644.</title>
        <authorList>
            <person name="Kim M.K."/>
        </authorList>
    </citation>
    <scope>NUCLEOTIDE SEQUENCE [LARGE SCALE GENOMIC DNA]</scope>
    <source>
        <strain evidence="9 10">KACC:17644</strain>
    </source>
</reference>
<evidence type="ECO:0000256" key="7">
    <source>
        <dbReference type="ARBA" id="ARBA00047942"/>
    </source>
</evidence>
<dbReference type="PANTHER" id="PTHR33841">
    <property type="entry name" value="DNA METHYLTRANSFERASE YEEA-RELATED"/>
    <property type="match status" value="1"/>
</dbReference>
<evidence type="ECO:0000313" key="10">
    <source>
        <dbReference type="Proteomes" id="UP001549691"/>
    </source>
</evidence>
<evidence type="ECO:0000256" key="5">
    <source>
        <dbReference type="ARBA" id="ARBA00022747"/>
    </source>
</evidence>
<name>A0ABV2TQS1_9RHOO</name>
<dbReference type="InterPro" id="IPR011639">
    <property type="entry name" value="MethylTrfase_TaqI-like_dom"/>
</dbReference>
<gene>
    <name evidence="9" type="ORF">ABXR19_19020</name>
</gene>
<dbReference type="EC" id="2.1.1.72" evidence="1"/>
<keyword evidence="4" id="KW-0949">S-adenosyl-L-methionine</keyword>
<dbReference type="InterPro" id="IPR050953">
    <property type="entry name" value="N4_N6_ade-DNA_methylase"/>
</dbReference>
<evidence type="ECO:0000313" key="9">
    <source>
        <dbReference type="EMBL" id="MET7016284.1"/>
    </source>
</evidence>
<proteinExistence type="predicted"/>
<feature type="domain" description="Type II methyltransferase M.TaqI-like" evidence="8">
    <location>
        <begin position="77"/>
        <end position="178"/>
    </location>
</feature>
<dbReference type="InterPro" id="IPR002052">
    <property type="entry name" value="DNA_methylase_N6_adenine_CS"/>
</dbReference>
<dbReference type="Proteomes" id="UP001549691">
    <property type="component" value="Unassembled WGS sequence"/>
</dbReference>
<evidence type="ECO:0000256" key="6">
    <source>
        <dbReference type="ARBA" id="ARBA00023125"/>
    </source>
</evidence>
<keyword evidence="2 9" id="KW-0489">Methyltransferase</keyword>
<sequence length="392" mass="44477">MPAFRSGVVAVSFHPVEHFGQVFTPPAVVAQMLGLRRNAGRVLEPSCGDGAFARELPGCVAIELDARVAPAGALNMDFFAYPESEKFDSIIGNPPYVRFQDVLPETRARLDMTRFDSRSNLFLFFIEKCVRHLNPGGELIFIVPRDFIKLTAARKLNAWLFEQGTITDFIETGDSNIFGAFVPNCAIFRFEKGRRDRTMSDGRHVFTLVDGQLMFLRNDYSVPLASLFDVKVGAVSGADSIFTHPRGNREFVCSKTVDTGETRRMYYDVQNDHLAAHKEQLLARRVTNFDESNWWKWGRRHHVSEAARIYVNGKTRRANPFFKHDCPDYDGSILALFAKHPALNVERAIELLNTAVDWQELGFVCDGRFLFTQRSLQTCLLPEVFRELLPKA</sequence>
<comment type="caution">
    <text evidence="9">The sequence shown here is derived from an EMBL/GenBank/DDBJ whole genome shotgun (WGS) entry which is preliminary data.</text>
</comment>
<dbReference type="PRINTS" id="PR00507">
    <property type="entry name" value="N12N6MTFRASE"/>
</dbReference>
<dbReference type="GO" id="GO:0008168">
    <property type="term" value="F:methyltransferase activity"/>
    <property type="evidence" value="ECO:0007669"/>
    <property type="project" value="UniProtKB-KW"/>
</dbReference>
<accession>A0ABV2TQS1</accession>
<keyword evidence="3" id="KW-0808">Transferase</keyword>
<keyword evidence="6" id="KW-0238">DNA-binding</keyword>
<keyword evidence="10" id="KW-1185">Reference proteome</keyword>
<keyword evidence="5" id="KW-0680">Restriction system</keyword>
<dbReference type="InterPro" id="IPR029063">
    <property type="entry name" value="SAM-dependent_MTases_sf"/>
</dbReference>
<evidence type="ECO:0000256" key="2">
    <source>
        <dbReference type="ARBA" id="ARBA00022603"/>
    </source>
</evidence>
<dbReference type="Gene3D" id="3.40.50.150">
    <property type="entry name" value="Vaccinia Virus protein VP39"/>
    <property type="match status" value="1"/>
</dbReference>
<dbReference type="RefSeq" id="WP_354602742.1">
    <property type="nucleotide sequence ID" value="NZ_JBEWZI010000034.1"/>
</dbReference>
<dbReference type="SUPFAM" id="SSF53335">
    <property type="entry name" value="S-adenosyl-L-methionine-dependent methyltransferases"/>
    <property type="match status" value="1"/>
</dbReference>
<comment type="catalytic activity">
    <reaction evidence="7">
        <text>a 2'-deoxyadenosine in DNA + S-adenosyl-L-methionine = an N(6)-methyl-2'-deoxyadenosine in DNA + S-adenosyl-L-homocysteine + H(+)</text>
        <dbReference type="Rhea" id="RHEA:15197"/>
        <dbReference type="Rhea" id="RHEA-COMP:12418"/>
        <dbReference type="Rhea" id="RHEA-COMP:12419"/>
        <dbReference type="ChEBI" id="CHEBI:15378"/>
        <dbReference type="ChEBI" id="CHEBI:57856"/>
        <dbReference type="ChEBI" id="CHEBI:59789"/>
        <dbReference type="ChEBI" id="CHEBI:90615"/>
        <dbReference type="ChEBI" id="CHEBI:90616"/>
        <dbReference type="EC" id="2.1.1.72"/>
    </reaction>
</comment>
<protein>
    <recommendedName>
        <fullName evidence="1">site-specific DNA-methyltransferase (adenine-specific)</fullName>
        <ecNumber evidence="1">2.1.1.72</ecNumber>
    </recommendedName>
</protein>